<gene>
    <name evidence="2" type="ORF">N7456_003308</name>
</gene>
<dbReference type="EMBL" id="JAPQKH010000003">
    <property type="protein sequence ID" value="KAJ5106633.1"/>
    <property type="molecule type" value="Genomic_DNA"/>
</dbReference>
<sequence length="258" mass="28488">MGLKVRFNAILRSLQFVWLSIQLHFHTLREAIRKDGLAALKYPRKIQNAATADLFLKSSGGFIAYEDTTCVPSLLSSAQGKILELGPGPGNQLHRFDTSLVEFIYAVDPNPCYGDEIAAKAKKLGLEDKYKLLACGVEDSDILLKEGIEEGSLDTVLSIQVLCSVGDVKSVMKAVWKLLKPGGIFIFWEHEKNKDKVTAVTQACLNPAWSTFIGCQLTREILPDILAAGEWENPDDVVVSDEPYSPLPRVWGVLKKKA</sequence>
<keyword evidence="3" id="KW-1185">Reference proteome</keyword>
<dbReference type="OrthoDB" id="540004at2759"/>
<evidence type="ECO:0000313" key="3">
    <source>
        <dbReference type="Proteomes" id="UP001149165"/>
    </source>
</evidence>
<protein>
    <recommendedName>
        <fullName evidence="1">Methyltransferase type 11 domain-containing protein</fullName>
    </recommendedName>
</protein>
<organism evidence="2 3">
    <name type="scientific">Penicillium angulare</name>
    <dbReference type="NCBI Taxonomy" id="116970"/>
    <lineage>
        <taxon>Eukaryota</taxon>
        <taxon>Fungi</taxon>
        <taxon>Dikarya</taxon>
        <taxon>Ascomycota</taxon>
        <taxon>Pezizomycotina</taxon>
        <taxon>Eurotiomycetes</taxon>
        <taxon>Eurotiomycetidae</taxon>
        <taxon>Eurotiales</taxon>
        <taxon>Aspergillaceae</taxon>
        <taxon>Penicillium</taxon>
    </lineage>
</organism>
<name>A0A9W9KII2_9EURO</name>
<evidence type="ECO:0000259" key="1">
    <source>
        <dbReference type="Pfam" id="PF08241"/>
    </source>
</evidence>
<dbReference type="PANTHER" id="PTHR45036:SF1">
    <property type="entry name" value="METHYLTRANSFERASE LIKE 7A"/>
    <property type="match status" value="1"/>
</dbReference>
<reference evidence="2" key="1">
    <citation type="submission" date="2022-11" db="EMBL/GenBank/DDBJ databases">
        <authorList>
            <person name="Petersen C."/>
        </authorList>
    </citation>
    <scope>NUCLEOTIDE SEQUENCE</scope>
    <source>
        <strain evidence="2">IBT 30069</strain>
    </source>
</reference>
<evidence type="ECO:0000313" key="2">
    <source>
        <dbReference type="EMBL" id="KAJ5106633.1"/>
    </source>
</evidence>
<dbReference type="Proteomes" id="UP001149165">
    <property type="component" value="Unassembled WGS sequence"/>
</dbReference>
<comment type="caution">
    <text evidence="2">The sequence shown here is derived from an EMBL/GenBank/DDBJ whole genome shotgun (WGS) entry which is preliminary data.</text>
</comment>
<dbReference type="Gene3D" id="3.40.50.150">
    <property type="entry name" value="Vaccinia Virus protein VP39"/>
    <property type="match status" value="1"/>
</dbReference>
<dbReference type="Pfam" id="PF08241">
    <property type="entry name" value="Methyltransf_11"/>
    <property type="match status" value="1"/>
</dbReference>
<proteinExistence type="predicted"/>
<reference evidence="2" key="2">
    <citation type="journal article" date="2023" name="IMA Fungus">
        <title>Comparative genomic study of the Penicillium genus elucidates a diverse pangenome and 15 lateral gene transfer events.</title>
        <authorList>
            <person name="Petersen C."/>
            <person name="Sorensen T."/>
            <person name="Nielsen M.R."/>
            <person name="Sondergaard T.E."/>
            <person name="Sorensen J.L."/>
            <person name="Fitzpatrick D.A."/>
            <person name="Frisvad J.C."/>
            <person name="Nielsen K.L."/>
        </authorList>
    </citation>
    <scope>NUCLEOTIDE SEQUENCE</scope>
    <source>
        <strain evidence="2">IBT 30069</strain>
    </source>
</reference>
<feature type="domain" description="Methyltransferase type 11" evidence="1">
    <location>
        <begin position="83"/>
        <end position="187"/>
    </location>
</feature>
<dbReference type="SUPFAM" id="SSF53335">
    <property type="entry name" value="S-adenosyl-L-methionine-dependent methyltransferases"/>
    <property type="match status" value="1"/>
</dbReference>
<dbReference type="InterPro" id="IPR013216">
    <property type="entry name" value="Methyltransf_11"/>
</dbReference>
<dbReference type="PANTHER" id="PTHR45036">
    <property type="entry name" value="METHYLTRANSFERASE LIKE 7B"/>
    <property type="match status" value="1"/>
</dbReference>
<dbReference type="GO" id="GO:0008757">
    <property type="term" value="F:S-adenosylmethionine-dependent methyltransferase activity"/>
    <property type="evidence" value="ECO:0007669"/>
    <property type="project" value="InterPro"/>
</dbReference>
<dbReference type="InterPro" id="IPR052356">
    <property type="entry name" value="Thiol_S-MT"/>
</dbReference>
<accession>A0A9W9KII2</accession>
<dbReference type="CDD" id="cd02440">
    <property type="entry name" value="AdoMet_MTases"/>
    <property type="match status" value="1"/>
</dbReference>
<dbReference type="InterPro" id="IPR029063">
    <property type="entry name" value="SAM-dependent_MTases_sf"/>
</dbReference>
<dbReference type="AlphaFoldDB" id="A0A9W9KII2"/>